<organism evidence="2 3">
    <name type="scientific">Deinococcus daejeonensis</name>
    <dbReference type="NCBI Taxonomy" id="1007098"/>
    <lineage>
        <taxon>Bacteria</taxon>
        <taxon>Thermotogati</taxon>
        <taxon>Deinococcota</taxon>
        <taxon>Deinococci</taxon>
        <taxon>Deinococcales</taxon>
        <taxon>Deinococcaceae</taxon>
        <taxon>Deinococcus</taxon>
    </lineage>
</organism>
<name>A0ABQ2JJW7_9DEIO</name>
<sequence>MFGRDGQPLTRGNAPDAAAVIASLARPGTGPRDLTGGTLVPVTLRGA</sequence>
<comment type="caution">
    <text evidence="2">The sequence shown here is derived from an EMBL/GenBank/DDBJ whole genome shotgun (WGS) entry which is preliminary data.</text>
</comment>
<dbReference type="Proteomes" id="UP000645517">
    <property type="component" value="Unassembled WGS sequence"/>
</dbReference>
<dbReference type="EMBL" id="BMOR01000036">
    <property type="protein sequence ID" value="GGN47037.1"/>
    <property type="molecule type" value="Genomic_DNA"/>
</dbReference>
<keyword evidence="3" id="KW-1185">Reference proteome</keyword>
<evidence type="ECO:0000313" key="3">
    <source>
        <dbReference type="Proteomes" id="UP000645517"/>
    </source>
</evidence>
<evidence type="ECO:0000313" key="2">
    <source>
        <dbReference type="EMBL" id="GGN47037.1"/>
    </source>
</evidence>
<evidence type="ECO:0000256" key="1">
    <source>
        <dbReference type="SAM" id="MobiDB-lite"/>
    </source>
</evidence>
<dbReference type="RefSeq" id="WP_189059519.1">
    <property type="nucleotide sequence ID" value="NZ_BMOR01000036.1"/>
</dbReference>
<reference evidence="3" key="1">
    <citation type="journal article" date="2019" name="Int. J. Syst. Evol. Microbiol.">
        <title>The Global Catalogue of Microorganisms (GCM) 10K type strain sequencing project: providing services to taxonomists for standard genome sequencing and annotation.</title>
        <authorList>
            <consortium name="The Broad Institute Genomics Platform"/>
            <consortium name="The Broad Institute Genome Sequencing Center for Infectious Disease"/>
            <person name="Wu L."/>
            <person name="Ma J."/>
        </authorList>
    </citation>
    <scope>NUCLEOTIDE SEQUENCE [LARGE SCALE GENOMIC DNA]</scope>
    <source>
        <strain evidence="3">JCM 16918</strain>
    </source>
</reference>
<feature type="region of interest" description="Disordered" evidence="1">
    <location>
        <begin position="24"/>
        <end position="47"/>
    </location>
</feature>
<proteinExistence type="predicted"/>
<protein>
    <submittedName>
        <fullName evidence="2">Uncharacterized protein</fullName>
    </submittedName>
</protein>
<gene>
    <name evidence="2" type="ORF">GCM10010842_38180</name>
</gene>
<accession>A0ABQ2JJW7</accession>